<dbReference type="RefSeq" id="WP_203773859.1">
    <property type="nucleotide sequence ID" value="NZ_BAAABO010000027.1"/>
</dbReference>
<evidence type="ECO:0000313" key="2">
    <source>
        <dbReference type="Proteomes" id="UP000609879"/>
    </source>
</evidence>
<accession>A0ABQ3YFA9</accession>
<dbReference type="Proteomes" id="UP000609879">
    <property type="component" value="Unassembled WGS sequence"/>
</dbReference>
<dbReference type="SUPFAM" id="SSF53955">
    <property type="entry name" value="Lysozyme-like"/>
    <property type="match status" value="1"/>
</dbReference>
<evidence type="ECO:0008006" key="3">
    <source>
        <dbReference type="Google" id="ProtNLM"/>
    </source>
</evidence>
<dbReference type="InterPro" id="IPR023346">
    <property type="entry name" value="Lysozyme-like_dom_sf"/>
</dbReference>
<organism evidence="1 2">
    <name type="scientific">Paractinoplanes deccanensis</name>
    <dbReference type="NCBI Taxonomy" id="113561"/>
    <lineage>
        <taxon>Bacteria</taxon>
        <taxon>Bacillati</taxon>
        <taxon>Actinomycetota</taxon>
        <taxon>Actinomycetes</taxon>
        <taxon>Micromonosporales</taxon>
        <taxon>Micromonosporaceae</taxon>
        <taxon>Paractinoplanes</taxon>
    </lineage>
</organism>
<reference evidence="1 2" key="1">
    <citation type="submission" date="2021-01" db="EMBL/GenBank/DDBJ databases">
        <title>Whole genome shotgun sequence of Actinoplanes deccanensis NBRC 13994.</title>
        <authorList>
            <person name="Komaki H."/>
            <person name="Tamura T."/>
        </authorList>
    </citation>
    <scope>NUCLEOTIDE SEQUENCE [LARGE SCALE GENOMIC DNA]</scope>
    <source>
        <strain evidence="1 2">NBRC 13994</strain>
    </source>
</reference>
<keyword evidence="2" id="KW-1185">Reference proteome</keyword>
<gene>
    <name evidence="1" type="ORF">Ade02nite_73320</name>
</gene>
<dbReference type="EMBL" id="BOMI01000148">
    <property type="protein sequence ID" value="GID78691.1"/>
    <property type="molecule type" value="Genomic_DNA"/>
</dbReference>
<name>A0ABQ3YFA9_9ACTN</name>
<evidence type="ECO:0000313" key="1">
    <source>
        <dbReference type="EMBL" id="GID78691.1"/>
    </source>
</evidence>
<comment type="caution">
    <text evidence="1">The sequence shown here is derived from an EMBL/GenBank/DDBJ whole genome shotgun (WGS) entry which is preliminary data.</text>
</comment>
<proteinExistence type="predicted"/>
<protein>
    <recommendedName>
        <fullName evidence="3">Lytic transglycosylase domain-containing protein</fullName>
    </recommendedName>
</protein>
<sequence length="231" mass="24814">MERRWGRVGVRAASVGLLVAGLLGGVYLGKDRVTESPAGAAQVLDLQVESQDLTMLKQRQSEHAAARAWQREAEGAAAAKAAAATRLTAARAHDLEQEVIADKKAEEARKKALENGGPVPYDGPIPGSCNEFSGSRQIGCALMLDYGFGIDQFPCLNNLWTKESGWNYKATNKSSGAYGIPQAYPGSKMASVGADWKTNPATQIKWGLGYVKGRYDTPCGAWQNFQNNGSY</sequence>